<reference evidence="3" key="1">
    <citation type="submission" date="2016-11" db="UniProtKB">
        <authorList>
            <consortium name="WormBaseParasite"/>
        </authorList>
    </citation>
    <scope>IDENTIFICATION</scope>
</reference>
<evidence type="ECO:0000256" key="1">
    <source>
        <dbReference type="SAM" id="Coils"/>
    </source>
</evidence>
<dbReference type="WBParaSite" id="MhA1_Contig1437.frz3.gene7">
    <property type="protein sequence ID" value="MhA1_Contig1437.frz3.gene7"/>
    <property type="gene ID" value="MhA1_Contig1437.frz3.gene7"/>
</dbReference>
<protein>
    <submittedName>
        <fullName evidence="3">BZIP domain-containing protein</fullName>
    </submittedName>
</protein>
<keyword evidence="1" id="KW-0175">Coiled coil</keyword>
<name>A0A1I8B6S1_MELHA</name>
<feature type="coiled-coil region" evidence="1">
    <location>
        <begin position="53"/>
        <end position="94"/>
    </location>
</feature>
<keyword evidence="2" id="KW-1185">Reference proteome</keyword>
<accession>A0A1I8B6S1</accession>
<evidence type="ECO:0000313" key="2">
    <source>
        <dbReference type="Proteomes" id="UP000095281"/>
    </source>
</evidence>
<evidence type="ECO:0000313" key="3">
    <source>
        <dbReference type="WBParaSite" id="MhA1_Contig1437.frz3.gene7"/>
    </source>
</evidence>
<sequence>MAQSTSVIITIKSDSEDDCSQFENDNCRKRRRTLAQNDLMEQLGENKRIIDANNKLSELLEKTKTENETLKKENEKILEELSKLKNKLSETVTDKMKDFHRKYSTFIRK</sequence>
<proteinExistence type="predicted"/>
<dbReference type="AlphaFoldDB" id="A0A1I8B6S1"/>
<organism evidence="2 3">
    <name type="scientific">Meloidogyne hapla</name>
    <name type="common">Root-knot nematode worm</name>
    <dbReference type="NCBI Taxonomy" id="6305"/>
    <lineage>
        <taxon>Eukaryota</taxon>
        <taxon>Metazoa</taxon>
        <taxon>Ecdysozoa</taxon>
        <taxon>Nematoda</taxon>
        <taxon>Chromadorea</taxon>
        <taxon>Rhabditida</taxon>
        <taxon>Tylenchina</taxon>
        <taxon>Tylenchomorpha</taxon>
        <taxon>Tylenchoidea</taxon>
        <taxon>Meloidogynidae</taxon>
        <taxon>Meloidogyninae</taxon>
        <taxon>Meloidogyne</taxon>
    </lineage>
</organism>
<dbReference type="Proteomes" id="UP000095281">
    <property type="component" value="Unplaced"/>
</dbReference>